<evidence type="ECO:0000313" key="4">
    <source>
        <dbReference type="EMBL" id="CCJ34510.1"/>
    </source>
</evidence>
<dbReference type="GO" id="GO:0016787">
    <property type="term" value="F:hydrolase activity"/>
    <property type="evidence" value="ECO:0007669"/>
    <property type="project" value="UniProtKB-KW"/>
</dbReference>
<dbReference type="Proteomes" id="UP000007652">
    <property type="component" value="Unassembled WGS sequence"/>
</dbReference>
<reference evidence="4 5" key="1">
    <citation type="journal article" date="2011" name="J. Bacteriol.">
        <title>Draft genome sequence of Caloramator australicus strain RC3T, a thermoanaerobe from the Great Artesian Basin of Australia.</title>
        <authorList>
            <person name="Ogg C.D."/>
            <person name="Patel B.K.C."/>
        </authorList>
    </citation>
    <scope>NUCLEOTIDE SEQUENCE [LARGE SCALE GENOMIC DNA]</scope>
    <source>
        <strain evidence="4 5">RC3</strain>
    </source>
</reference>
<dbReference type="eggNOG" id="COG4886">
    <property type="taxonomic scope" value="Bacteria"/>
</dbReference>
<name>I7LKJ3_9CLOT</name>
<accession>I7LKJ3</accession>
<comment type="caution">
    <text evidence="4">The sequence shown here is derived from an EMBL/GenBank/DDBJ whole genome shotgun (WGS) entry which is preliminary data.</text>
</comment>
<dbReference type="AlphaFoldDB" id="I7LKJ3"/>
<dbReference type="InterPro" id="IPR014755">
    <property type="entry name" value="Cu-Rt/internalin_Ig-like"/>
</dbReference>
<dbReference type="InterPro" id="IPR032812">
    <property type="entry name" value="SbsA_Ig"/>
</dbReference>
<dbReference type="EMBL" id="CAKP01000129">
    <property type="protein sequence ID" value="CCJ34510.1"/>
    <property type="molecule type" value="Genomic_DNA"/>
</dbReference>
<dbReference type="Gene3D" id="2.60.40.1220">
    <property type="match status" value="1"/>
</dbReference>
<feature type="chain" id="PRO_5003711960" evidence="2">
    <location>
        <begin position="20"/>
        <end position="206"/>
    </location>
</feature>
<evidence type="ECO:0000256" key="2">
    <source>
        <dbReference type="SAM" id="SignalP"/>
    </source>
</evidence>
<evidence type="ECO:0000259" key="3">
    <source>
        <dbReference type="Pfam" id="PF13205"/>
    </source>
</evidence>
<dbReference type="STRING" id="857293.CAAU_2427"/>
<evidence type="ECO:0000313" key="5">
    <source>
        <dbReference type="Proteomes" id="UP000007652"/>
    </source>
</evidence>
<feature type="domain" description="SbsA Ig-like" evidence="3">
    <location>
        <begin position="25"/>
        <end position="113"/>
    </location>
</feature>
<proteinExistence type="predicted"/>
<feature type="signal peptide" evidence="2">
    <location>
        <begin position="1"/>
        <end position="19"/>
    </location>
</feature>
<dbReference type="OrthoDB" id="1955095at2"/>
<dbReference type="Pfam" id="PF13205">
    <property type="entry name" value="Big_5"/>
    <property type="match status" value="1"/>
</dbReference>
<sequence>MKKVLFFFLFFSLSTNVLAFNKVMTNISPYKTFNIKFNQKLDPKNDLLNSIKIVDSKGSKINVDVKIGSNQKSLLINPPDGGYTYGETYYLTVENLKSSLGKTLKNPYSLKFTISDLIITGTYDVTVGGFTAYKKITINGLKNYNGNVKYKYDVDAKFYKIGETASLIIPKETVIVYFYDEKNNLLGKATLNVGKSATSKSFVITK</sequence>
<organism evidence="4 5">
    <name type="scientific">Caloramator australicus RC3</name>
    <dbReference type="NCBI Taxonomy" id="857293"/>
    <lineage>
        <taxon>Bacteria</taxon>
        <taxon>Bacillati</taxon>
        <taxon>Bacillota</taxon>
        <taxon>Clostridia</taxon>
        <taxon>Eubacteriales</taxon>
        <taxon>Clostridiaceae</taxon>
        <taxon>Caloramator</taxon>
    </lineage>
</organism>
<keyword evidence="5" id="KW-1185">Reference proteome</keyword>
<gene>
    <name evidence="4" type="ORF">CAAU_2427</name>
</gene>
<keyword evidence="1 2" id="KW-0732">Signal</keyword>
<keyword evidence="4" id="KW-0378">Hydrolase</keyword>
<protein>
    <submittedName>
        <fullName evidence="4">Predicted hydrolase</fullName>
    </submittedName>
</protein>
<evidence type="ECO:0000256" key="1">
    <source>
        <dbReference type="ARBA" id="ARBA00022729"/>
    </source>
</evidence>
<dbReference type="RefSeq" id="WP_008909757.1">
    <property type="nucleotide sequence ID" value="NZ_CAKP01000129.1"/>
</dbReference>